<evidence type="ECO:0000313" key="8">
    <source>
        <dbReference type="Proteomes" id="UP000006655"/>
    </source>
</evidence>
<feature type="chain" id="PRO_5032951498" evidence="6">
    <location>
        <begin position="18"/>
        <end position="260"/>
    </location>
</feature>
<evidence type="ECO:0000256" key="6">
    <source>
        <dbReference type="SAM" id="SignalP"/>
    </source>
</evidence>
<protein>
    <submittedName>
        <fullName evidence="7">Curli production assembly/transport component CsgG</fullName>
    </submittedName>
</protein>
<keyword evidence="3" id="KW-0472">Membrane</keyword>
<dbReference type="PANTHER" id="PTHR41164">
    <property type="entry name" value="CURLI PRODUCTION ASSEMBLY/TRANSPORT COMPONENT CSGG"/>
    <property type="match status" value="1"/>
</dbReference>
<dbReference type="GO" id="GO:0030288">
    <property type="term" value="C:outer membrane-bounded periplasmic space"/>
    <property type="evidence" value="ECO:0007669"/>
    <property type="project" value="InterPro"/>
</dbReference>
<dbReference type="Proteomes" id="UP000006655">
    <property type="component" value="Chromosome"/>
</dbReference>
<dbReference type="AlphaFoldDB" id="A0A806CWX9"/>
<reference evidence="7 8" key="1">
    <citation type="journal article" date="2010" name="Stand. Genomic Sci.">
        <title>Complete genome sequence of Meiothermus ruber type strain (21).</title>
        <authorList>
            <person name="Tindall B.J."/>
            <person name="Sikorski J."/>
            <person name="Lucas S."/>
            <person name="Goltsman E."/>
            <person name="Copeland A."/>
            <person name="Glavina Del Rio T."/>
            <person name="Nolan M."/>
            <person name="Tice H."/>
            <person name="Cheng J.F."/>
            <person name="Han C."/>
            <person name="Pitluck S."/>
            <person name="Liolios K."/>
            <person name="Ivanova N."/>
            <person name="Mavromatis K."/>
            <person name="Ovchinnikova G."/>
            <person name="Pati A."/>
            <person name="Fahnrich R."/>
            <person name="Goodwin L."/>
            <person name="Chen A."/>
            <person name="Palaniappan K."/>
            <person name="Land M."/>
            <person name="Hauser L."/>
            <person name="Chang Y.J."/>
            <person name="Jeffries C.D."/>
            <person name="Rohde M."/>
            <person name="Goker M."/>
            <person name="Woyke T."/>
            <person name="Bristow J."/>
            <person name="Eisen J.A."/>
            <person name="Markowitz V."/>
            <person name="Hugenholtz P."/>
            <person name="Kyrpides N.C."/>
            <person name="Klenk H.P."/>
            <person name="Lapidus A."/>
        </authorList>
    </citation>
    <scope>NUCLEOTIDE SEQUENCE [LARGE SCALE GENOMIC DNA]</scope>
    <source>
        <strain evidence="8">ATCC 35948 / DSM 1279 / VKM B-1258 / 21</strain>
    </source>
</reference>
<evidence type="ECO:0000256" key="3">
    <source>
        <dbReference type="ARBA" id="ARBA00023136"/>
    </source>
</evidence>
<keyword evidence="5" id="KW-0449">Lipoprotein</keyword>
<feature type="signal peptide" evidence="6">
    <location>
        <begin position="1"/>
        <end position="17"/>
    </location>
</feature>
<evidence type="ECO:0000256" key="1">
    <source>
        <dbReference type="ARBA" id="ARBA00022475"/>
    </source>
</evidence>
<dbReference type="EMBL" id="CP001743">
    <property type="protein sequence ID" value="ADD28048.1"/>
    <property type="molecule type" value="Genomic_DNA"/>
</dbReference>
<accession>A0A806CWX9</accession>
<proteinExistence type="predicted"/>
<keyword evidence="4" id="KW-0564">Palmitate</keyword>
<dbReference type="KEGG" id="mrb:Mrub_1286"/>
<organism evidence="7 8">
    <name type="scientific">Meiothermus ruber (strain ATCC 35948 / DSM 1279 / VKM B-1258 / 21)</name>
    <name type="common">Thermus ruber</name>
    <dbReference type="NCBI Taxonomy" id="504728"/>
    <lineage>
        <taxon>Bacteria</taxon>
        <taxon>Thermotogati</taxon>
        <taxon>Deinococcota</taxon>
        <taxon>Deinococci</taxon>
        <taxon>Thermales</taxon>
        <taxon>Thermaceae</taxon>
        <taxon>Meiothermus</taxon>
    </lineage>
</organism>
<evidence type="ECO:0000256" key="5">
    <source>
        <dbReference type="ARBA" id="ARBA00023288"/>
    </source>
</evidence>
<dbReference type="InterPro" id="IPR005534">
    <property type="entry name" value="Curli_assmbl/transp-comp_CsgG"/>
</dbReference>
<dbReference type="RefSeq" id="WP_013013567.1">
    <property type="nucleotide sequence ID" value="NC_013946.1"/>
</dbReference>
<dbReference type="PROSITE" id="PS51257">
    <property type="entry name" value="PROKAR_LIPOPROTEIN"/>
    <property type="match status" value="1"/>
</dbReference>
<keyword evidence="8" id="KW-1185">Reference proteome</keyword>
<keyword evidence="1" id="KW-1003">Cell membrane</keyword>
<dbReference type="OrthoDB" id="31341at2"/>
<dbReference type="Pfam" id="PF03783">
    <property type="entry name" value="CsgG"/>
    <property type="match status" value="1"/>
</dbReference>
<gene>
    <name evidence="7" type="ordered locus">Mrub_1286</name>
</gene>
<name>A0A806CWX9_MEIRD</name>
<sequence length="260" mass="26805">MKRMGAVIFLFSALLLAGCAPSVSTSVAGKEIKKVDYSSYKGPRARVVVASFECNSPQCGTGPAVSGGAAQVLNFFGISIPVATSGIGADVSTMLNTALVSSNHFVVYDRSIITQLRSEAALSNQQNSFTGADLIITGVITGFEPNASGSSGLGAIPFIGGLVQQKKSYIRVDMRIVDTRTGAIIAAFPVEAEATDTNFAGVGAGLLPGGLGGLVGGLRTYSNTPMAKALALMIEAATQAIIERVPESYMKYDATGKPIQ</sequence>
<dbReference type="PANTHER" id="PTHR41164:SF1">
    <property type="entry name" value="CURLI PRODUCTION ASSEMBLY_TRANSPORT COMPONENT CSGG"/>
    <property type="match status" value="1"/>
</dbReference>
<evidence type="ECO:0000256" key="2">
    <source>
        <dbReference type="ARBA" id="ARBA00022729"/>
    </source>
</evidence>
<keyword evidence="2 6" id="KW-0732">Signal</keyword>
<evidence type="ECO:0000313" key="7">
    <source>
        <dbReference type="EMBL" id="ADD28048.1"/>
    </source>
</evidence>
<evidence type="ECO:0000256" key="4">
    <source>
        <dbReference type="ARBA" id="ARBA00023139"/>
    </source>
</evidence>
<dbReference type="Gene3D" id="3.40.50.10610">
    <property type="entry name" value="ABC-type transport auxiliary lipoprotein component"/>
    <property type="match status" value="1"/>
</dbReference>